<dbReference type="EMBL" id="BMUT01000004">
    <property type="protein sequence ID" value="GGX78215.1"/>
    <property type="molecule type" value="Genomic_DNA"/>
</dbReference>
<dbReference type="Proteomes" id="UP000659223">
    <property type="component" value="Unassembled WGS sequence"/>
</dbReference>
<feature type="region of interest" description="Disordered" evidence="1">
    <location>
        <begin position="658"/>
        <end position="707"/>
    </location>
</feature>
<organism evidence="3 4">
    <name type="scientific">Streptomyces hiroshimensis</name>
    <dbReference type="NCBI Taxonomy" id="66424"/>
    <lineage>
        <taxon>Bacteria</taxon>
        <taxon>Bacillati</taxon>
        <taxon>Actinomycetota</taxon>
        <taxon>Actinomycetes</taxon>
        <taxon>Kitasatosporales</taxon>
        <taxon>Streptomycetaceae</taxon>
        <taxon>Streptomyces</taxon>
    </lineage>
</organism>
<sequence>MTTPANSSANSPANSSADGSANSPARSPAHSLAYGSAHTRPWLIRRLAALLVATVLACGALLAAYYGVSRDAAQVPDRTVPAMAHVAATEKALQDSLKAADTALHSPAAATEGPGEDYRAKINAAFRSLEKAAATTVAGSAGQSALSTVAGQLSSYDYLIGQAARSQADDKLRDTYLHYADSTLNRKKSGAIARLAKVQDRQTAVLDSQTSTGWLLKLAWGVAVLLWCALAWLLVDTQLFLRRRFRRRFNGPLAGATLLLAGLVPLLLAAAVQLQDDLGLAYDAARGGEVSGSVPETVRDGMQDTRWLTAVPAWIPLAAVVIAALAVLGLQPRIEEYRFARVPQSLGRRIRSFEAATVLLVVWLVLFPAVGRGDARTEHHGRVSVLAPWTDTEEKRFRQVLDAYSAKYHVDVDYQGTTALREVLLSRLNAGNAPDVAILPSPGEVREYIGSETPPQELTPVLKGALDGYGPLWAPRTGDKVYAVAVKADLKSVVWYDPGRGQDLRTLAAQGGRWCAGMGDDATSGWPGTDWIEDILLQQSGTVAYEEWARGKLPWSRGAVAEAWRTFGGIFTKGPAAAALSQDFAKSIFSSPCSLQHQGSFIRDADYTRRAAFVPTREVLPEIARQPAASEVSADFATLFGKSGAARDLMRFLASPQGQRAWAEAPAPDPGPGKDGQQGADGKAAKDPGNPGRPFFVTADAPQPGPSERVNAAVAEALRDRKPPKCLDASDVMPLRMRFAFQHAVLDYLSDPGPERQQKVLDYLEGVRKDLKPPQGTAAAGSPPQVCE</sequence>
<dbReference type="SUPFAM" id="SSF53850">
    <property type="entry name" value="Periplasmic binding protein-like II"/>
    <property type="match status" value="1"/>
</dbReference>
<proteinExistence type="predicted"/>
<evidence type="ECO:0000313" key="4">
    <source>
        <dbReference type="Proteomes" id="UP000659223"/>
    </source>
</evidence>
<feature type="transmembrane region" description="Helical" evidence="2">
    <location>
        <begin position="47"/>
        <end position="68"/>
    </location>
</feature>
<feature type="transmembrane region" description="Helical" evidence="2">
    <location>
        <begin position="218"/>
        <end position="241"/>
    </location>
</feature>
<evidence type="ECO:0008006" key="5">
    <source>
        <dbReference type="Google" id="ProtNLM"/>
    </source>
</evidence>
<name>A0ABQ2YD09_9ACTN</name>
<feature type="region of interest" description="Disordered" evidence="1">
    <location>
        <begin position="1"/>
        <end position="32"/>
    </location>
</feature>
<feature type="compositionally biased region" description="Low complexity" evidence="1">
    <location>
        <begin position="1"/>
        <end position="25"/>
    </location>
</feature>
<dbReference type="RefSeq" id="WP_190021704.1">
    <property type="nucleotide sequence ID" value="NZ_BMUT01000004.1"/>
</dbReference>
<feature type="transmembrane region" description="Helical" evidence="2">
    <location>
        <begin position="307"/>
        <end position="330"/>
    </location>
</feature>
<keyword evidence="2" id="KW-0812">Transmembrane</keyword>
<keyword evidence="2" id="KW-1133">Transmembrane helix</keyword>
<evidence type="ECO:0000313" key="3">
    <source>
        <dbReference type="EMBL" id="GGX78215.1"/>
    </source>
</evidence>
<gene>
    <name evidence="3" type="ORF">GCM10010324_24680</name>
</gene>
<feature type="transmembrane region" description="Helical" evidence="2">
    <location>
        <begin position="253"/>
        <end position="272"/>
    </location>
</feature>
<comment type="caution">
    <text evidence="3">The sequence shown here is derived from an EMBL/GenBank/DDBJ whole genome shotgun (WGS) entry which is preliminary data.</text>
</comment>
<reference evidence="4" key="1">
    <citation type="journal article" date="2019" name="Int. J. Syst. Evol. Microbiol.">
        <title>The Global Catalogue of Microorganisms (GCM) 10K type strain sequencing project: providing services to taxonomists for standard genome sequencing and annotation.</title>
        <authorList>
            <consortium name="The Broad Institute Genomics Platform"/>
            <consortium name="The Broad Institute Genome Sequencing Center for Infectious Disease"/>
            <person name="Wu L."/>
            <person name="Ma J."/>
        </authorList>
    </citation>
    <scope>NUCLEOTIDE SEQUENCE [LARGE SCALE GENOMIC DNA]</scope>
    <source>
        <strain evidence="4">JCM 4586</strain>
    </source>
</reference>
<evidence type="ECO:0000256" key="2">
    <source>
        <dbReference type="SAM" id="Phobius"/>
    </source>
</evidence>
<keyword evidence="2" id="KW-0472">Membrane</keyword>
<feature type="transmembrane region" description="Helical" evidence="2">
    <location>
        <begin position="351"/>
        <end position="370"/>
    </location>
</feature>
<protein>
    <recommendedName>
        <fullName evidence="5">Extracellular solute-binding protein</fullName>
    </recommendedName>
</protein>
<evidence type="ECO:0000256" key="1">
    <source>
        <dbReference type="SAM" id="MobiDB-lite"/>
    </source>
</evidence>
<accession>A0ABQ2YD09</accession>
<keyword evidence="4" id="KW-1185">Reference proteome</keyword>
<dbReference type="Gene3D" id="3.40.190.10">
    <property type="entry name" value="Periplasmic binding protein-like II"/>
    <property type="match status" value="3"/>
</dbReference>